<keyword evidence="3" id="KW-1185">Reference proteome</keyword>
<protein>
    <submittedName>
        <fullName evidence="2">Uncharacterized protein</fullName>
    </submittedName>
</protein>
<dbReference type="Proteomes" id="UP000001817">
    <property type="component" value="Chromosome 2"/>
</dbReference>
<proteinExistence type="predicted"/>
<feature type="chain" id="PRO_5004182557" evidence="1">
    <location>
        <begin position="37"/>
        <end position="128"/>
    </location>
</feature>
<evidence type="ECO:0000313" key="2">
    <source>
        <dbReference type="EMBL" id="ABE35372.1"/>
    </source>
</evidence>
<dbReference type="EMBL" id="CP000271">
    <property type="protein sequence ID" value="ABE35372.1"/>
    <property type="molecule type" value="Genomic_DNA"/>
</dbReference>
<dbReference type="AlphaFoldDB" id="Q13KL7"/>
<reference evidence="2 3" key="1">
    <citation type="journal article" date="2006" name="Proc. Natl. Acad. Sci. U.S.A.">
        <title>Burkholderia xenovorans LB400 harbors a multi-replicon, 9.73-Mbp genome shaped for versatility.</title>
        <authorList>
            <person name="Chain P.S."/>
            <person name="Denef V.J."/>
            <person name="Konstantinidis K.T."/>
            <person name="Vergez L.M."/>
            <person name="Agullo L."/>
            <person name="Reyes V.L."/>
            <person name="Hauser L."/>
            <person name="Cordova M."/>
            <person name="Gomez L."/>
            <person name="Gonzalez M."/>
            <person name="Land M."/>
            <person name="Lao V."/>
            <person name="Larimer F."/>
            <person name="LiPuma J.J."/>
            <person name="Mahenthiralingam E."/>
            <person name="Malfatti S.A."/>
            <person name="Marx C.J."/>
            <person name="Parnell J.J."/>
            <person name="Ramette A."/>
            <person name="Richardson P."/>
            <person name="Seeger M."/>
            <person name="Smith D."/>
            <person name="Spilker T."/>
            <person name="Sul W.J."/>
            <person name="Tsoi T.V."/>
            <person name="Ulrich L.E."/>
            <person name="Zhulin I.B."/>
            <person name="Tiedje J.M."/>
        </authorList>
    </citation>
    <scope>NUCLEOTIDE SEQUENCE [LARGE SCALE GENOMIC DNA]</scope>
    <source>
        <strain evidence="2 3">LB400</strain>
    </source>
</reference>
<evidence type="ECO:0000313" key="3">
    <source>
        <dbReference type="Proteomes" id="UP000001817"/>
    </source>
</evidence>
<evidence type="ECO:0000256" key="1">
    <source>
        <dbReference type="SAM" id="SignalP"/>
    </source>
</evidence>
<dbReference type="KEGG" id="bxe:Bxe_B0578"/>
<accession>Q13KL7</accession>
<gene>
    <name evidence="2" type="ORF">Bxe_B0578</name>
</gene>
<dbReference type="eggNOG" id="ENOG5032PA5">
    <property type="taxonomic scope" value="Bacteria"/>
</dbReference>
<sequence length="128" mass="13385">MIMQQVRDTRQRIKYAFLTVTAAIAVSAAASGTASAQAPTYVDAQKPGGTVKLYSAPDIKSSAIDAPTLPLLVQGASQHDFYPVKVDGKPYWVDGMDVKVVRSAQARCSQSAGIQAAGTLGAAANRCQ</sequence>
<organism evidence="2 3">
    <name type="scientific">Paraburkholderia xenovorans (strain LB400)</name>
    <dbReference type="NCBI Taxonomy" id="266265"/>
    <lineage>
        <taxon>Bacteria</taxon>
        <taxon>Pseudomonadati</taxon>
        <taxon>Pseudomonadota</taxon>
        <taxon>Betaproteobacteria</taxon>
        <taxon>Burkholderiales</taxon>
        <taxon>Burkholderiaceae</taxon>
        <taxon>Paraburkholderia</taxon>
    </lineage>
</organism>
<name>Q13KL7_PARXL</name>
<keyword evidence="1" id="KW-0732">Signal</keyword>
<feature type="signal peptide" evidence="1">
    <location>
        <begin position="1"/>
        <end position="36"/>
    </location>
</feature>
<dbReference type="STRING" id="266265.Bxe_B0578"/>